<dbReference type="Proteomes" id="UP001347796">
    <property type="component" value="Unassembled WGS sequence"/>
</dbReference>
<evidence type="ECO:0000256" key="1">
    <source>
        <dbReference type="SAM" id="Phobius"/>
    </source>
</evidence>
<keyword evidence="2" id="KW-0732">Signal</keyword>
<keyword evidence="1" id="KW-0472">Membrane</keyword>
<feature type="chain" id="PRO_5042935022" evidence="2">
    <location>
        <begin position="22"/>
        <end position="105"/>
    </location>
</feature>
<dbReference type="AlphaFoldDB" id="A0AAN8PH90"/>
<evidence type="ECO:0000313" key="4">
    <source>
        <dbReference type="Proteomes" id="UP001347796"/>
    </source>
</evidence>
<proteinExistence type="predicted"/>
<evidence type="ECO:0000313" key="3">
    <source>
        <dbReference type="EMBL" id="KAK6174943.1"/>
    </source>
</evidence>
<evidence type="ECO:0000256" key="2">
    <source>
        <dbReference type="SAM" id="SignalP"/>
    </source>
</evidence>
<accession>A0AAN8PH90</accession>
<protein>
    <submittedName>
        <fullName evidence="3">Uncharacterized protein</fullName>
    </submittedName>
</protein>
<feature type="signal peptide" evidence="2">
    <location>
        <begin position="1"/>
        <end position="21"/>
    </location>
</feature>
<feature type="transmembrane region" description="Helical" evidence="1">
    <location>
        <begin position="57"/>
        <end position="82"/>
    </location>
</feature>
<reference evidence="3 4" key="1">
    <citation type="submission" date="2024-01" db="EMBL/GenBank/DDBJ databases">
        <title>The genome of the rayed Mediterranean limpet Patella caerulea (Linnaeus, 1758).</title>
        <authorList>
            <person name="Anh-Thu Weber A."/>
            <person name="Halstead-Nussloch G."/>
        </authorList>
    </citation>
    <scope>NUCLEOTIDE SEQUENCE [LARGE SCALE GENOMIC DNA]</scope>
    <source>
        <strain evidence="3">AATW-2023a</strain>
        <tissue evidence="3">Whole specimen</tissue>
    </source>
</reference>
<sequence length="105" mass="11685">MYKMLTRILFVILSYLTGVLSIQCAKYDNLFARQPTYISCAFECCGIGSNRHCCIPAYVIVLLVLGGLTLLGATAVLLYCLWKRTGSTHVVHYSSGSGKYPPYRH</sequence>
<name>A0AAN8PH90_PATCE</name>
<organism evidence="3 4">
    <name type="scientific">Patella caerulea</name>
    <name type="common">Rayed Mediterranean limpet</name>
    <dbReference type="NCBI Taxonomy" id="87958"/>
    <lineage>
        <taxon>Eukaryota</taxon>
        <taxon>Metazoa</taxon>
        <taxon>Spiralia</taxon>
        <taxon>Lophotrochozoa</taxon>
        <taxon>Mollusca</taxon>
        <taxon>Gastropoda</taxon>
        <taxon>Patellogastropoda</taxon>
        <taxon>Patelloidea</taxon>
        <taxon>Patellidae</taxon>
        <taxon>Patella</taxon>
    </lineage>
</organism>
<keyword evidence="1" id="KW-0812">Transmembrane</keyword>
<keyword evidence="4" id="KW-1185">Reference proteome</keyword>
<gene>
    <name evidence="3" type="ORF">SNE40_013496</name>
</gene>
<comment type="caution">
    <text evidence="3">The sequence shown here is derived from an EMBL/GenBank/DDBJ whole genome shotgun (WGS) entry which is preliminary data.</text>
</comment>
<dbReference type="EMBL" id="JAZGQO010000010">
    <property type="protein sequence ID" value="KAK6174943.1"/>
    <property type="molecule type" value="Genomic_DNA"/>
</dbReference>
<keyword evidence="1" id="KW-1133">Transmembrane helix</keyword>